<dbReference type="Proteomes" id="UP000828390">
    <property type="component" value="Unassembled WGS sequence"/>
</dbReference>
<organism evidence="1 2">
    <name type="scientific">Dreissena polymorpha</name>
    <name type="common">Zebra mussel</name>
    <name type="synonym">Mytilus polymorpha</name>
    <dbReference type="NCBI Taxonomy" id="45954"/>
    <lineage>
        <taxon>Eukaryota</taxon>
        <taxon>Metazoa</taxon>
        <taxon>Spiralia</taxon>
        <taxon>Lophotrochozoa</taxon>
        <taxon>Mollusca</taxon>
        <taxon>Bivalvia</taxon>
        <taxon>Autobranchia</taxon>
        <taxon>Heteroconchia</taxon>
        <taxon>Euheterodonta</taxon>
        <taxon>Imparidentia</taxon>
        <taxon>Neoheterodontei</taxon>
        <taxon>Myida</taxon>
        <taxon>Dreissenoidea</taxon>
        <taxon>Dreissenidae</taxon>
        <taxon>Dreissena</taxon>
    </lineage>
</organism>
<reference evidence="1" key="1">
    <citation type="journal article" date="2019" name="bioRxiv">
        <title>The Genome of the Zebra Mussel, Dreissena polymorpha: A Resource for Invasive Species Research.</title>
        <authorList>
            <person name="McCartney M.A."/>
            <person name="Auch B."/>
            <person name="Kono T."/>
            <person name="Mallez S."/>
            <person name="Zhang Y."/>
            <person name="Obille A."/>
            <person name="Becker A."/>
            <person name="Abrahante J.E."/>
            <person name="Garbe J."/>
            <person name="Badalamenti J.P."/>
            <person name="Herman A."/>
            <person name="Mangelson H."/>
            <person name="Liachko I."/>
            <person name="Sullivan S."/>
            <person name="Sone E.D."/>
            <person name="Koren S."/>
            <person name="Silverstein K.A.T."/>
            <person name="Beckman K.B."/>
            <person name="Gohl D.M."/>
        </authorList>
    </citation>
    <scope>NUCLEOTIDE SEQUENCE</scope>
    <source>
        <strain evidence="1">Duluth1</strain>
        <tissue evidence="1">Whole animal</tissue>
    </source>
</reference>
<name>A0A9D4MY79_DREPO</name>
<evidence type="ECO:0000313" key="1">
    <source>
        <dbReference type="EMBL" id="KAH3883332.1"/>
    </source>
</evidence>
<keyword evidence="2" id="KW-1185">Reference proteome</keyword>
<comment type="caution">
    <text evidence="1">The sequence shown here is derived from an EMBL/GenBank/DDBJ whole genome shotgun (WGS) entry which is preliminary data.</text>
</comment>
<evidence type="ECO:0000313" key="2">
    <source>
        <dbReference type="Proteomes" id="UP000828390"/>
    </source>
</evidence>
<sequence length="53" mass="5691">MVPVRCQFSWKGLRVSCEFGTGPPANTVGALRRDLTGSLTHGGGYVTYEFTAV</sequence>
<dbReference type="EMBL" id="JAIWYP010000001">
    <property type="protein sequence ID" value="KAH3883332.1"/>
    <property type="molecule type" value="Genomic_DNA"/>
</dbReference>
<accession>A0A9D4MY79</accession>
<proteinExistence type="predicted"/>
<protein>
    <submittedName>
        <fullName evidence="1">Uncharacterized protein</fullName>
    </submittedName>
</protein>
<dbReference type="AlphaFoldDB" id="A0A9D4MY79"/>
<reference evidence="1" key="2">
    <citation type="submission" date="2020-11" db="EMBL/GenBank/DDBJ databases">
        <authorList>
            <person name="McCartney M.A."/>
            <person name="Auch B."/>
            <person name="Kono T."/>
            <person name="Mallez S."/>
            <person name="Becker A."/>
            <person name="Gohl D.M."/>
            <person name="Silverstein K.A.T."/>
            <person name="Koren S."/>
            <person name="Bechman K.B."/>
            <person name="Herman A."/>
            <person name="Abrahante J.E."/>
            <person name="Garbe J."/>
        </authorList>
    </citation>
    <scope>NUCLEOTIDE SEQUENCE</scope>
    <source>
        <strain evidence="1">Duluth1</strain>
        <tissue evidence="1">Whole animal</tissue>
    </source>
</reference>
<gene>
    <name evidence="1" type="ORF">DPMN_007287</name>
</gene>